<feature type="transmembrane region" description="Helical" evidence="20">
    <location>
        <begin position="277"/>
        <end position="299"/>
    </location>
</feature>
<keyword evidence="10 20" id="KW-1133">Transmembrane helix</keyword>
<dbReference type="OrthoDB" id="2020634at2759"/>
<comment type="subcellular location">
    <subcellularLocation>
        <location evidence="1">Cytoplasmic vesicle membrane</location>
        <topology evidence="1">Multi-pass membrane protein</topology>
    </subcellularLocation>
    <subcellularLocation>
        <location evidence="2">Endoplasmic reticulum membrane</location>
        <topology evidence="2">Multi-pass membrane protein</topology>
    </subcellularLocation>
    <subcellularLocation>
        <location evidence="4">Golgi apparatus membrane</location>
        <topology evidence="4">Multi-pass membrane protein</topology>
    </subcellularLocation>
    <subcellularLocation>
        <location evidence="3 20">Preautophagosomal structure membrane</location>
        <topology evidence="3 20">Multi-pass membrane protein</topology>
    </subcellularLocation>
</comment>
<keyword evidence="15" id="KW-0968">Cytoplasmic vesicle</keyword>
<organism evidence="22 23">
    <name type="scientific">Metschnikowia bicuspidata</name>
    <dbReference type="NCBI Taxonomy" id="27322"/>
    <lineage>
        <taxon>Eukaryota</taxon>
        <taxon>Fungi</taxon>
        <taxon>Dikarya</taxon>
        <taxon>Ascomycota</taxon>
        <taxon>Saccharomycotina</taxon>
        <taxon>Pichiomycetes</taxon>
        <taxon>Metschnikowiaceae</taxon>
        <taxon>Metschnikowia</taxon>
    </lineage>
</organism>
<dbReference type="GO" id="GO:0034727">
    <property type="term" value="P:piecemeal microautophagy of the nucleus"/>
    <property type="evidence" value="ECO:0007669"/>
    <property type="project" value="TreeGrafter"/>
</dbReference>
<evidence type="ECO:0000256" key="4">
    <source>
        <dbReference type="ARBA" id="ARBA00004653"/>
    </source>
</evidence>
<proteinExistence type="inferred from homology"/>
<evidence type="ECO:0000256" key="16">
    <source>
        <dbReference type="ARBA" id="ARBA00024479"/>
    </source>
</evidence>
<feature type="transmembrane region" description="Helical" evidence="20">
    <location>
        <begin position="88"/>
        <end position="110"/>
    </location>
</feature>
<dbReference type="PANTHER" id="PTHR13038">
    <property type="entry name" value="APG9 AUTOPHAGY 9"/>
    <property type="match status" value="1"/>
</dbReference>
<dbReference type="GO" id="GO:0034045">
    <property type="term" value="C:phagophore assembly site membrane"/>
    <property type="evidence" value="ECO:0007669"/>
    <property type="project" value="UniProtKB-SubCell"/>
</dbReference>
<evidence type="ECO:0000256" key="2">
    <source>
        <dbReference type="ARBA" id="ARBA00004477"/>
    </source>
</evidence>
<evidence type="ECO:0000256" key="15">
    <source>
        <dbReference type="ARBA" id="ARBA00023329"/>
    </source>
</evidence>
<evidence type="ECO:0000256" key="9">
    <source>
        <dbReference type="ARBA" id="ARBA00022692"/>
    </source>
</evidence>
<dbReference type="PANTHER" id="PTHR13038:SF10">
    <property type="entry name" value="AUTOPHAGY-RELATED PROTEIN 9"/>
    <property type="match status" value="1"/>
</dbReference>
<evidence type="ECO:0000256" key="17">
    <source>
        <dbReference type="ARBA" id="ARBA00024615"/>
    </source>
</evidence>
<dbReference type="EMBL" id="ML004449">
    <property type="protein sequence ID" value="RKP30929.1"/>
    <property type="molecule type" value="Genomic_DNA"/>
</dbReference>
<keyword evidence="12" id="KW-0333">Golgi apparatus</keyword>
<evidence type="ECO:0000313" key="23">
    <source>
        <dbReference type="Proteomes" id="UP000268321"/>
    </source>
</evidence>
<evidence type="ECO:0000256" key="8">
    <source>
        <dbReference type="ARBA" id="ARBA00022553"/>
    </source>
</evidence>
<dbReference type="GO" id="GO:0034497">
    <property type="term" value="P:protein localization to phagophore assembly site"/>
    <property type="evidence" value="ECO:0007669"/>
    <property type="project" value="TreeGrafter"/>
</dbReference>
<dbReference type="GO" id="GO:0006869">
    <property type="term" value="P:lipid transport"/>
    <property type="evidence" value="ECO:0007669"/>
    <property type="project" value="UniProtKB-KW"/>
</dbReference>
<feature type="transmembrane region" description="Helical" evidence="20">
    <location>
        <begin position="478"/>
        <end position="501"/>
    </location>
</feature>
<comment type="similarity">
    <text evidence="5 20">Belongs to the ATG9 family.</text>
</comment>
<keyword evidence="8" id="KW-0597">Phosphoprotein</keyword>
<feature type="transmembrane region" description="Helical" evidence="20">
    <location>
        <begin position="397"/>
        <end position="416"/>
    </location>
</feature>
<keyword evidence="11 20" id="KW-0072">Autophagy</keyword>
<feature type="transmembrane region" description="Helical" evidence="20">
    <location>
        <begin position="38"/>
        <end position="58"/>
    </location>
</feature>
<feature type="region of interest" description="Disordered" evidence="21">
    <location>
        <begin position="561"/>
        <end position="583"/>
    </location>
</feature>
<comment type="catalytic activity">
    <reaction evidence="16">
        <text>a 1,2-diacyl-sn-glycero-3-phospho-L-serine(in) = a 1,2-diacyl-sn-glycero-3-phospho-L-serine(out)</text>
        <dbReference type="Rhea" id="RHEA:38663"/>
        <dbReference type="ChEBI" id="CHEBI:57262"/>
    </reaction>
</comment>
<accession>A0A4V1J360</accession>
<keyword evidence="9 20" id="KW-0812">Transmembrane</keyword>
<dbReference type="GO" id="GO:0000422">
    <property type="term" value="P:autophagy of mitochondrion"/>
    <property type="evidence" value="ECO:0007669"/>
    <property type="project" value="TreeGrafter"/>
</dbReference>
<comment type="catalytic activity">
    <reaction evidence="19">
        <text>a 1,2-diacyl-sn-glycero-3-phosphocholine(in) = a 1,2-diacyl-sn-glycero-3-phosphocholine(out)</text>
        <dbReference type="Rhea" id="RHEA:38571"/>
        <dbReference type="ChEBI" id="CHEBI:57643"/>
    </reaction>
</comment>
<reference evidence="23" key="1">
    <citation type="journal article" date="2018" name="Nat. Microbiol.">
        <title>Leveraging single-cell genomics to expand the fungal tree of life.</title>
        <authorList>
            <person name="Ahrendt S.R."/>
            <person name="Quandt C.A."/>
            <person name="Ciobanu D."/>
            <person name="Clum A."/>
            <person name="Salamov A."/>
            <person name="Andreopoulos B."/>
            <person name="Cheng J.F."/>
            <person name="Woyke T."/>
            <person name="Pelin A."/>
            <person name="Henrissat B."/>
            <person name="Reynolds N.K."/>
            <person name="Benny G.L."/>
            <person name="Smith M.E."/>
            <person name="James T.Y."/>
            <person name="Grigoriev I.V."/>
        </authorList>
    </citation>
    <scope>NUCLEOTIDE SEQUENCE [LARGE SCALE GENOMIC DNA]</scope>
    <source>
        <strain evidence="23">Baker2002</strain>
    </source>
</reference>
<evidence type="ECO:0000256" key="12">
    <source>
        <dbReference type="ARBA" id="ARBA00023034"/>
    </source>
</evidence>
<evidence type="ECO:0000256" key="10">
    <source>
        <dbReference type="ARBA" id="ARBA00022989"/>
    </source>
</evidence>
<sequence length="606" mass="69281">LIPPREKALYLWANIFNMDDFLQDVYYYYRGKGFTSIFVGRVVDLVILVFILAFSSFLKWGIDYDLFFSRTRAGSAGLLTLRDLVIPGFVHTIPFSFKLLLVGFAAYIALRLAQLYADFRYRLAGLRNFYQQLLGMQSDAELMTIPWATIVDRLVLLKDHHLLTASNNSASAVPRYASDLSSKVRLNAHDIANRIMRKENYWIALVNKDVLDLSAPVPGFLRLQFTVRSVLTRTLEWNIKLCINNFLFNENGQVNASILKEEARNQLAQELSARFKLAALINVVLCPFVVVYFVLLYFFRYFNEFKSNPSSLLSLRQYTPWAEWKLREFNELPHFFAKRLHLSAGPANTYIDQFPGSAWAANGMALVNFVSGAIMAVLVIMGLLLDDEKHSFWSFELVEGHSTLFFISVFGTVWAVTSSTPNTSSSAKNAPSAAQAASFFYDPEASLRYVAQFTHYLPSSWNGRLHTVEVKNEFCELYSLKIVIIMHELLSLVLTPFILWFRVAGSASAVIDFFREYTIHVDGLGHVCYFAMFNFEQKDKNMMHAVQPRRVRLDRADRAGWKALGRPSDPGSDSDSDDPDLADYYQDDKMIKSYMYFLESYANENA</sequence>
<name>A0A4V1J360_9ASCO</name>
<evidence type="ECO:0000256" key="5">
    <source>
        <dbReference type="ARBA" id="ARBA00006185"/>
    </source>
</evidence>
<comment type="catalytic activity">
    <reaction evidence="17">
        <text>a 1,2-diacyl-sn-glycero-3-phosphoethanolamine(in) = a 1,2-diacyl-sn-glycero-3-phosphoethanolamine(out)</text>
        <dbReference type="Rhea" id="RHEA:38895"/>
        <dbReference type="ChEBI" id="CHEBI:64612"/>
    </reaction>
</comment>
<comment type="catalytic activity">
    <reaction evidence="18">
        <text>a 1,2-diacyl-sn-glycero-3-phospho-(1D-myo-inositol-3-phosphate)(in) = a 1,2-diacyl-sn-glycero-3-phospho-(1D-myo-inositol-3-phosphate)(out)</text>
        <dbReference type="Rhea" id="RHEA:67920"/>
        <dbReference type="ChEBI" id="CHEBI:58088"/>
    </reaction>
</comment>
<evidence type="ECO:0000256" key="19">
    <source>
        <dbReference type="ARBA" id="ARBA00024631"/>
    </source>
</evidence>
<feature type="non-terminal residue" evidence="22">
    <location>
        <position position="1"/>
    </location>
</feature>
<feature type="transmembrane region" description="Helical" evidence="20">
    <location>
        <begin position="365"/>
        <end position="385"/>
    </location>
</feature>
<evidence type="ECO:0000256" key="21">
    <source>
        <dbReference type="SAM" id="MobiDB-lite"/>
    </source>
</evidence>
<evidence type="ECO:0000256" key="18">
    <source>
        <dbReference type="ARBA" id="ARBA00024621"/>
    </source>
</evidence>
<keyword evidence="23" id="KW-1185">Reference proteome</keyword>
<gene>
    <name evidence="22" type="ORF">METBISCDRAFT_6988</name>
</gene>
<protein>
    <recommendedName>
        <fullName evidence="6 20">Autophagy-related protein 9</fullName>
    </recommendedName>
</protein>
<evidence type="ECO:0000256" key="13">
    <source>
        <dbReference type="ARBA" id="ARBA00023055"/>
    </source>
</evidence>
<keyword evidence="14 20" id="KW-0472">Membrane</keyword>
<dbReference type="GO" id="GO:0061709">
    <property type="term" value="P:reticulophagy"/>
    <property type="evidence" value="ECO:0007669"/>
    <property type="project" value="TreeGrafter"/>
</dbReference>
<comment type="function">
    <text evidence="20">Phospholipid scramblase involved in autophagy. Cycles between the preautophagosomal structure/phagophore assembly site (PAS) and the cytoplasmic vesicle pool and supplies membrane for the growing autophagosome. Lipid scramblase activity plays a key role in preautophagosomal structure/phagophore assembly by distributing the phospholipids that arrive through ATG2 from the cytoplasmic to the luminal leaflet of the bilayer, thereby driving autophagosomal membrane expansion.</text>
</comment>
<evidence type="ECO:0000313" key="22">
    <source>
        <dbReference type="EMBL" id="RKP30929.1"/>
    </source>
</evidence>
<evidence type="ECO:0000256" key="7">
    <source>
        <dbReference type="ARBA" id="ARBA00022448"/>
    </source>
</evidence>
<dbReference type="GO" id="GO:0005776">
    <property type="term" value="C:autophagosome"/>
    <property type="evidence" value="ECO:0007669"/>
    <property type="project" value="TreeGrafter"/>
</dbReference>
<feature type="compositionally biased region" description="Acidic residues" evidence="21">
    <location>
        <begin position="572"/>
        <end position="581"/>
    </location>
</feature>
<dbReference type="GO" id="GO:0000139">
    <property type="term" value="C:Golgi membrane"/>
    <property type="evidence" value="ECO:0007669"/>
    <property type="project" value="UniProtKB-SubCell"/>
</dbReference>
<evidence type="ECO:0000256" key="1">
    <source>
        <dbReference type="ARBA" id="ARBA00004439"/>
    </source>
</evidence>
<dbReference type="GO" id="GO:0005789">
    <property type="term" value="C:endoplasmic reticulum membrane"/>
    <property type="evidence" value="ECO:0007669"/>
    <property type="project" value="UniProtKB-SubCell"/>
</dbReference>
<evidence type="ECO:0000256" key="14">
    <source>
        <dbReference type="ARBA" id="ARBA00023136"/>
    </source>
</evidence>
<dbReference type="Pfam" id="PF04109">
    <property type="entry name" value="ATG9"/>
    <property type="match status" value="1"/>
</dbReference>
<dbReference type="InterPro" id="IPR007241">
    <property type="entry name" value="Autophagy-rel_prot_9"/>
</dbReference>
<keyword evidence="7 20" id="KW-0813">Transport</keyword>
<feature type="non-terminal residue" evidence="22">
    <location>
        <position position="606"/>
    </location>
</feature>
<keyword evidence="13 20" id="KW-0445">Lipid transport</keyword>
<evidence type="ECO:0000256" key="20">
    <source>
        <dbReference type="RuleBase" id="RU364027"/>
    </source>
</evidence>
<evidence type="ECO:0000256" key="11">
    <source>
        <dbReference type="ARBA" id="ARBA00023006"/>
    </source>
</evidence>
<dbReference type="Proteomes" id="UP000268321">
    <property type="component" value="Unassembled WGS sequence"/>
</dbReference>
<evidence type="ECO:0000256" key="6">
    <source>
        <dbReference type="ARBA" id="ARBA00018074"/>
    </source>
</evidence>
<dbReference type="AlphaFoldDB" id="A0A4V1J360"/>
<evidence type="ECO:0000256" key="3">
    <source>
        <dbReference type="ARBA" id="ARBA00004511"/>
    </source>
</evidence>
<dbReference type="GO" id="GO:0030659">
    <property type="term" value="C:cytoplasmic vesicle membrane"/>
    <property type="evidence" value="ECO:0007669"/>
    <property type="project" value="UniProtKB-SubCell"/>
</dbReference>